<accession>A0A382KZP3</accession>
<reference evidence="1" key="1">
    <citation type="submission" date="2018-05" db="EMBL/GenBank/DDBJ databases">
        <authorList>
            <person name="Lanie J.A."/>
            <person name="Ng W.-L."/>
            <person name="Kazmierczak K.M."/>
            <person name="Andrzejewski T.M."/>
            <person name="Davidsen T.M."/>
            <person name="Wayne K.J."/>
            <person name="Tettelin H."/>
            <person name="Glass J.I."/>
            <person name="Rusch D."/>
            <person name="Podicherti R."/>
            <person name="Tsui H.-C.T."/>
            <person name="Winkler M.E."/>
        </authorList>
    </citation>
    <scope>NUCLEOTIDE SEQUENCE</scope>
</reference>
<organism evidence="1">
    <name type="scientific">marine metagenome</name>
    <dbReference type="NCBI Taxonomy" id="408172"/>
    <lineage>
        <taxon>unclassified sequences</taxon>
        <taxon>metagenomes</taxon>
        <taxon>ecological metagenomes</taxon>
    </lineage>
</organism>
<protein>
    <submittedName>
        <fullName evidence="1">Uncharacterized protein</fullName>
    </submittedName>
</protein>
<sequence>MISFGFRTKLLLAMLAVVALTTAVSLMVSLERVEVANDQLFRTRMEEQLRYLPREQAARLSDAQDKATGFVQRDAVRIAMEERDVGGLYELAHQYMASVLAAPLLKNLSKPEKDSSLPPVIHVPRGRFRLAATHLVFLGEQGEFLLPE</sequence>
<feature type="non-terminal residue" evidence="1">
    <location>
        <position position="148"/>
    </location>
</feature>
<name>A0A382KZP3_9ZZZZ</name>
<dbReference type="AlphaFoldDB" id="A0A382KZP3"/>
<evidence type="ECO:0000313" key="1">
    <source>
        <dbReference type="EMBL" id="SVC29966.1"/>
    </source>
</evidence>
<gene>
    <name evidence="1" type="ORF">METZ01_LOCUS282820</name>
</gene>
<dbReference type="EMBL" id="UINC01083855">
    <property type="protein sequence ID" value="SVC29966.1"/>
    <property type="molecule type" value="Genomic_DNA"/>
</dbReference>
<proteinExistence type="predicted"/>